<accession>A0A1B8Q303</accession>
<dbReference type="AlphaFoldDB" id="A0A1B8Q303"/>
<comment type="caution">
    <text evidence="3">The sequence shown here is derived from an EMBL/GenBank/DDBJ whole genome shotgun (WGS) entry which is preliminary data.</text>
</comment>
<dbReference type="Proteomes" id="UP000092607">
    <property type="component" value="Unassembled WGS sequence"/>
</dbReference>
<proteinExistence type="predicted"/>
<keyword evidence="1" id="KW-0862">Zinc</keyword>
<dbReference type="GO" id="GO:0008270">
    <property type="term" value="F:zinc ion binding"/>
    <property type="evidence" value="ECO:0007669"/>
    <property type="project" value="UniProtKB-KW"/>
</dbReference>
<evidence type="ECO:0000313" key="4">
    <source>
        <dbReference type="Proteomes" id="UP000092607"/>
    </source>
</evidence>
<name>A0A1B8Q303_MORLA</name>
<sequence length="593" mass="68771">MIPFTDFHQLFTQTIIKRGQAYHASDNVLSLQHDGDGYYMAVVRGSRRYQMRVALSHPKDELCIESLTCNCEYWDNCKHMVAVLYAMKESLDDITSCLSSKERGACSVVADDFYESMGRYDKDELIDFIKSLDRKYQHVRDDWVLFCANHQGEQSHDITEQKLLITLSKQVNDILSMVDVRDYEEFVFDDASLALMQLMAQVTKPSDQVALSLIWIDKVLALFDEMMVDAEVECSLNYCFGVLAEHLFGGFDYEPSWGYRPVLYQSSGSSKLDKTLMSAQAWAQTYVRRQYEFYPNIERFYFDCLWAKGEQDGAMAYLDGLITQAQRLGHHDVDALILSKIAIYDALGKDSDALVGQYDALAKVRIHQALQMADSGNADKAMDGLKDAISSTDSHQDRQSFYICLFELAKSHRHLPYLHEAGRTLALTWCYNQHRISDEYLDEYQSCFDDKTWQDISRAWHDELYQTIQDKDDIKVRQLAHLYDRQQDIKGLSDLLRMFGDVDLLTYYIQTLSQDKDNHDWLAMVFYEHWQTVVGSLSGRKAYRDFARQVKKVTKCLPGHHGRWQQMVDEWLATYRTKPRRPALVEELLAIYG</sequence>
<dbReference type="InterPro" id="IPR007527">
    <property type="entry name" value="Znf_SWIM"/>
</dbReference>
<dbReference type="RefSeq" id="WP_065256281.1">
    <property type="nucleotide sequence ID" value="NZ_JARDJM010000088.1"/>
</dbReference>
<reference evidence="3 4" key="1">
    <citation type="submission" date="2016-06" db="EMBL/GenBank/DDBJ databases">
        <title>Draft genome of Moraxella lacunata CCUG 57757A.</title>
        <authorList>
            <person name="Salva-Serra F."/>
            <person name="Engstrom-Jakobsson H."/>
            <person name="Thorell K."/>
            <person name="Gonzales-Siles L."/>
            <person name="Karlsson R."/>
            <person name="Boulund F."/>
            <person name="Engstrand L."/>
            <person name="Kristiansson E."/>
            <person name="Moore E."/>
        </authorList>
    </citation>
    <scope>NUCLEOTIDE SEQUENCE [LARGE SCALE GENOMIC DNA]</scope>
    <source>
        <strain evidence="3 4">CCUG 57757A</strain>
    </source>
</reference>
<gene>
    <name evidence="3" type="ORF">A9309_00380</name>
</gene>
<dbReference type="EMBL" id="LZMS01000050">
    <property type="protein sequence ID" value="OBX63348.1"/>
    <property type="molecule type" value="Genomic_DNA"/>
</dbReference>
<keyword evidence="1" id="KW-0863">Zinc-finger</keyword>
<dbReference type="OrthoDB" id="9760715at2"/>
<protein>
    <recommendedName>
        <fullName evidence="2">SWIM-type domain-containing protein</fullName>
    </recommendedName>
</protein>
<evidence type="ECO:0000313" key="3">
    <source>
        <dbReference type="EMBL" id="OBX63348.1"/>
    </source>
</evidence>
<keyword evidence="1" id="KW-0479">Metal-binding</keyword>
<evidence type="ECO:0000259" key="2">
    <source>
        <dbReference type="PROSITE" id="PS50966"/>
    </source>
</evidence>
<dbReference type="PROSITE" id="PS50966">
    <property type="entry name" value="ZF_SWIM"/>
    <property type="match status" value="1"/>
</dbReference>
<evidence type="ECO:0000256" key="1">
    <source>
        <dbReference type="PROSITE-ProRule" id="PRU00325"/>
    </source>
</evidence>
<feature type="domain" description="SWIM-type" evidence="2">
    <location>
        <begin position="51"/>
        <end position="88"/>
    </location>
</feature>
<organism evidence="3 4">
    <name type="scientific">Moraxella lacunata</name>
    <dbReference type="NCBI Taxonomy" id="477"/>
    <lineage>
        <taxon>Bacteria</taxon>
        <taxon>Pseudomonadati</taxon>
        <taxon>Pseudomonadota</taxon>
        <taxon>Gammaproteobacteria</taxon>
        <taxon>Moraxellales</taxon>
        <taxon>Moraxellaceae</taxon>
        <taxon>Moraxella</taxon>
    </lineage>
</organism>